<evidence type="ECO:0000256" key="1">
    <source>
        <dbReference type="ARBA" id="ARBA00023002"/>
    </source>
</evidence>
<protein>
    <submittedName>
        <fullName evidence="3">Zinc-binding dehydrogenase</fullName>
    </submittedName>
</protein>
<dbReference type="GO" id="GO:0016491">
    <property type="term" value="F:oxidoreductase activity"/>
    <property type="evidence" value="ECO:0007669"/>
    <property type="project" value="UniProtKB-KW"/>
</dbReference>
<gene>
    <name evidence="3" type="ORF">Rai3103_08560</name>
</gene>
<sequence length="310" mass="32459">MPETMRAMTYDSYGDPEVLRLLDLPLPKVGPGEVLVRVKAAAVNPVDWKVMAGGLDALMDVRFPVVPGWDVAGVVEKVGIDTPEYAVGDEVFGYARKDYVHGGTMAQYVTLAVRHIATKPAALSWTEAAAVPLAGLTAYQVLARLGLSRGETVLIHNASGGVGSAAAQIARDLGARVLGSCSPASSERVRGLGAEPVTYGAGLADRVLALAPDGVDVVADFVGGVLEVTRAVLKEGGRHASIADHGVIGAGGQWMWVRPDAGDLAALATMLEQGRLRVDVAETYPLEQLAEAYRRSMSGHVKGKIAITVD</sequence>
<dbReference type="RefSeq" id="WP_153572245.1">
    <property type="nucleotide sequence ID" value="NZ_CP045725.1"/>
</dbReference>
<dbReference type="InterPro" id="IPR050700">
    <property type="entry name" value="YIM1/Zinc_Alcohol_DH_Fams"/>
</dbReference>
<dbReference type="Gene3D" id="3.90.180.10">
    <property type="entry name" value="Medium-chain alcohol dehydrogenases, catalytic domain"/>
    <property type="match status" value="1"/>
</dbReference>
<evidence type="ECO:0000259" key="2">
    <source>
        <dbReference type="SMART" id="SM00829"/>
    </source>
</evidence>
<name>A0A5Q2FGA1_9ACTN</name>
<dbReference type="KEGG" id="rain:Rai3103_08560"/>
<dbReference type="GO" id="GO:0008270">
    <property type="term" value="F:zinc ion binding"/>
    <property type="evidence" value="ECO:0007669"/>
    <property type="project" value="InterPro"/>
</dbReference>
<dbReference type="InterPro" id="IPR013154">
    <property type="entry name" value="ADH-like_N"/>
</dbReference>
<dbReference type="Proteomes" id="UP000386847">
    <property type="component" value="Chromosome"/>
</dbReference>
<dbReference type="InterPro" id="IPR002364">
    <property type="entry name" value="Quin_OxRdtase/zeta-crystal_CS"/>
</dbReference>
<keyword evidence="1" id="KW-0560">Oxidoreductase</keyword>
<dbReference type="SMART" id="SM00829">
    <property type="entry name" value="PKS_ER"/>
    <property type="match status" value="1"/>
</dbReference>
<dbReference type="InterPro" id="IPR020843">
    <property type="entry name" value="ER"/>
</dbReference>
<dbReference type="AlphaFoldDB" id="A0A5Q2FGA1"/>
<dbReference type="PANTHER" id="PTHR11695">
    <property type="entry name" value="ALCOHOL DEHYDROGENASE RELATED"/>
    <property type="match status" value="1"/>
</dbReference>
<keyword evidence="4" id="KW-1185">Reference proteome</keyword>
<evidence type="ECO:0000313" key="4">
    <source>
        <dbReference type="Proteomes" id="UP000386847"/>
    </source>
</evidence>
<dbReference type="Pfam" id="PF08240">
    <property type="entry name" value="ADH_N"/>
    <property type="match status" value="1"/>
</dbReference>
<evidence type="ECO:0000313" key="3">
    <source>
        <dbReference type="EMBL" id="QGF23715.1"/>
    </source>
</evidence>
<reference evidence="3 4" key="1">
    <citation type="submission" date="2019-10" db="EMBL/GenBank/DDBJ databases">
        <title>Genomic analysis of Raineyella sp. CBA3103.</title>
        <authorList>
            <person name="Roh S.W."/>
        </authorList>
    </citation>
    <scope>NUCLEOTIDE SEQUENCE [LARGE SCALE GENOMIC DNA]</scope>
    <source>
        <strain evidence="3 4">CBA3103</strain>
    </source>
</reference>
<dbReference type="Pfam" id="PF13602">
    <property type="entry name" value="ADH_zinc_N_2"/>
    <property type="match status" value="1"/>
</dbReference>
<dbReference type="PROSITE" id="PS01162">
    <property type="entry name" value="QOR_ZETA_CRYSTAL"/>
    <property type="match status" value="1"/>
</dbReference>
<dbReference type="SUPFAM" id="SSF51735">
    <property type="entry name" value="NAD(P)-binding Rossmann-fold domains"/>
    <property type="match status" value="1"/>
</dbReference>
<proteinExistence type="predicted"/>
<dbReference type="EMBL" id="CP045725">
    <property type="protein sequence ID" value="QGF23715.1"/>
    <property type="molecule type" value="Genomic_DNA"/>
</dbReference>
<dbReference type="CDD" id="cd05289">
    <property type="entry name" value="MDR_like_2"/>
    <property type="match status" value="1"/>
</dbReference>
<dbReference type="InterPro" id="IPR011032">
    <property type="entry name" value="GroES-like_sf"/>
</dbReference>
<dbReference type="Gene3D" id="3.40.50.720">
    <property type="entry name" value="NAD(P)-binding Rossmann-like Domain"/>
    <property type="match status" value="1"/>
</dbReference>
<feature type="domain" description="Enoyl reductase (ER)" evidence="2">
    <location>
        <begin position="14"/>
        <end position="307"/>
    </location>
</feature>
<dbReference type="InterPro" id="IPR036291">
    <property type="entry name" value="NAD(P)-bd_dom_sf"/>
</dbReference>
<dbReference type="SUPFAM" id="SSF50129">
    <property type="entry name" value="GroES-like"/>
    <property type="match status" value="1"/>
</dbReference>
<dbReference type="PANTHER" id="PTHR11695:SF294">
    <property type="entry name" value="RETICULON-4-INTERACTING PROTEIN 1, MITOCHONDRIAL"/>
    <property type="match status" value="1"/>
</dbReference>
<accession>A0A5Q2FGA1</accession>
<organism evidence="3 4">
    <name type="scientific">Raineyella fluvialis</name>
    <dbReference type="NCBI Taxonomy" id="2662261"/>
    <lineage>
        <taxon>Bacteria</taxon>
        <taxon>Bacillati</taxon>
        <taxon>Actinomycetota</taxon>
        <taxon>Actinomycetes</taxon>
        <taxon>Propionibacteriales</taxon>
        <taxon>Propionibacteriaceae</taxon>
        <taxon>Raineyella</taxon>
    </lineage>
</organism>